<evidence type="ECO:0000313" key="2">
    <source>
        <dbReference type="EMBL" id="KAK9851678.1"/>
    </source>
</evidence>
<keyword evidence="3" id="KW-1185">Reference proteome</keyword>
<sequence length="272" mass="29513">MDERTMGALSAPLRPPLHRRRRQREIAPTEAPGMFTRVDKDPGTFEVSVAGPEGKMKLRNPCAGSKTGTFFSLEEGRPLGFLGEFIVSSFLEFGELLTKSAVEKLNRWLLGGEADELRAMEPALQQGILDWTRAMPSLQEGSNLLLSKFDEMPWHSWTTSATNDLLSQFSEPPARLPPMIVTRITQAAEILGAHYPAMAGRIHMPAGPCEPRKNQGTRPSQGRKTKTPPAAGSVQQGMGVEASPLHAAAHTSVPPHAVQWGPSSSFAAGWLG</sequence>
<feature type="region of interest" description="Disordered" evidence="1">
    <location>
        <begin position="203"/>
        <end position="236"/>
    </location>
</feature>
<evidence type="ECO:0000256" key="1">
    <source>
        <dbReference type="SAM" id="MobiDB-lite"/>
    </source>
</evidence>
<reference evidence="2 3" key="1">
    <citation type="journal article" date="2024" name="Nat. Commun.">
        <title>Phylogenomics reveals the evolutionary origins of lichenization in chlorophyte algae.</title>
        <authorList>
            <person name="Puginier C."/>
            <person name="Libourel C."/>
            <person name="Otte J."/>
            <person name="Skaloud P."/>
            <person name="Haon M."/>
            <person name="Grisel S."/>
            <person name="Petersen M."/>
            <person name="Berrin J.G."/>
            <person name="Delaux P.M."/>
            <person name="Dal Grande F."/>
            <person name="Keller J."/>
        </authorList>
    </citation>
    <scope>NUCLEOTIDE SEQUENCE [LARGE SCALE GENOMIC DNA]</scope>
    <source>
        <strain evidence="2 3">SAG 2523</strain>
    </source>
</reference>
<dbReference type="AlphaFoldDB" id="A0AAW1SNQ4"/>
<dbReference type="EMBL" id="JALJOV010001230">
    <property type="protein sequence ID" value="KAK9851678.1"/>
    <property type="molecule type" value="Genomic_DNA"/>
</dbReference>
<accession>A0AAW1SNQ4</accession>
<feature type="region of interest" description="Disordered" evidence="1">
    <location>
        <begin position="1"/>
        <end position="22"/>
    </location>
</feature>
<evidence type="ECO:0000313" key="3">
    <source>
        <dbReference type="Proteomes" id="UP001485043"/>
    </source>
</evidence>
<organism evidence="2 3">
    <name type="scientific">Apatococcus fuscideae</name>
    <dbReference type="NCBI Taxonomy" id="2026836"/>
    <lineage>
        <taxon>Eukaryota</taxon>
        <taxon>Viridiplantae</taxon>
        <taxon>Chlorophyta</taxon>
        <taxon>core chlorophytes</taxon>
        <taxon>Trebouxiophyceae</taxon>
        <taxon>Chlorellales</taxon>
        <taxon>Chlorellaceae</taxon>
        <taxon>Apatococcus</taxon>
    </lineage>
</organism>
<gene>
    <name evidence="2" type="ORF">WJX84_005537</name>
</gene>
<protein>
    <submittedName>
        <fullName evidence="2">Uncharacterized protein</fullName>
    </submittedName>
</protein>
<name>A0AAW1SNQ4_9CHLO</name>
<dbReference type="Proteomes" id="UP001485043">
    <property type="component" value="Unassembled WGS sequence"/>
</dbReference>
<proteinExistence type="predicted"/>
<comment type="caution">
    <text evidence="2">The sequence shown here is derived from an EMBL/GenBank/DDBJ whole genome shotgun (WGS) entry which is preliminary data.</text>
</comment>